<dbReference type="CDD" id="cd00275">
    <property type="entry name" value="C2_PLC_like"/>
    <property type="match status" value="1"/>
</dbReference>
<dbReference type="GO" id="GO:0005886">
    <property type="term" value="C:plasma membrane"/>
    <property type="evidence" value="ECO:0007669"/>
    <property type="project" value="UniProtKB-SubCell"/>
</dbReference>
<feature type="domain" description="C2" evidence="13">
    <location>
        <begin position="444"/>
        <end position="570"/>
    </location>
</feature>
<dbReference type="PROSITE" id="PS50004">
    <property type="entry name" value="C2"/>
    <property type="match status" value="1"/>
</dbReference>
<feature type="compositionally biased region" description="Acidic residues" evidence="12">
    <location>
        <begin position="295"/>
        <end position="313"/>
    </location>
</feature>
<dbReference type="GO" id="GO:0006950">
    <property type="term" value="P:response to stress"/>
    <property type="evidence" value="ECO:0007669"/>
    <property type="project" value="UniProtKB-ARBA"/>
</dbReference>
<dbReference type="InterPro" id="IPR017946">
    <property type="entry name" value="PLC-like_Pdiesterase_TIM-brl"/>
</dbReference>
<sequence length="588" mass="67015">MGNYRMCMCFIRKFKITEAGPPTDVKDAFKKYSGGGTHMTAEQFLRFLGDVQGDSSASISDAEKIVQQILQKRHHITKFTRHTLTLDDFHHYLFSADLNPPIPGENEVHHDMTKPLSHYFIFTGHNSYLTGNQLSSDCSEIPIINALKRGVRVIELDIWPNSNKDDINVLHGRTLTTPVEFIRCLKSIKEHAFEFSQYPVIITLEDHLTPDLQAKAAQMITETFEEMLYCPNPELECLEELPSPEDLKCRIIISTKPPKKYRHKSKSVRSKGNKSQKSKDSDDDTWGKELSDVMSDQEDSDSTDSETSEDSDDESNHLGVAAYKRLITIHAGKPKGGLKEALKVDPNRVRRLSLSEKKLEKSTENHATDVIRFTQKNVLRVYPKGTRFNSSNYKPLMAWMHGAQMVAFNMQGYGRALWLMHGMFRANGGCGYVKKPDFLMNVGPHGEVFNPKANLPVKKTLKVKVYMGDGWHLDFKPTHFDMYSPPDFYTRVGIAGVPADVKVEKTKIKEDNWTPIWGEEFTFPLTVPELALLRIEVHEYDMSEKDDFAGQACFPVSELRQGIRAIPLFDRKGKKLPSARLLFRFDFV</sequence>
<accession>A0A067LNP3</accession>
<dbReference type="PANTHER" id="PTHR10336">
    <property type="entry name" value="PHOSPHOINOSITIDE-SPECIFIC PHOSPHOLIPASE C FAMILY PROTEIN"/>
    <property type="match status" value="1"/>
</dbReference>
<dbReference type="Gene3D" id="1.10.238.10">
    <property type="entry name" value="EF-hand"/>
    <property type="match status" value="1"/>
</dbReference>
<gene>
    <name evidence="15" type="ORF">JCGZ_08462</name>
</gene>
<dbReference type="EMBL" id="KK914217">
    <property type="protein sequence ID" value="KDP46490.1"/>
    <property type="molecule type" value="Genomic_DNA"/>
</dbReference>
<dbReference type="FunFam" id="2.60.40.150:FF:000060">
    <property type="entry name" value="Phosphoinositide phospholipase C"/>
    <property type="match status" value="1"/>
</dbReference>
<dbReference type="SUPFAM" id="SSF47473">
    <property type="entry name" value="EF-hand"/>
    <property type="match status" value="1"/>
</dbReference>
<dbReference type="InterPro" id="IPR015359">
    <property type="entry name" value="PLC_EF-hand-like"/>
</dbReference>
<dbReference type="InterPro" id="IPR035892">
    <property type="entry name" value="C2_domain_sf"/>
</dbReference>
<comment type="cofactor">
    <cofactor evidence="2">
        <name>Ca(2+)</name>
        <dbReference type="ChEBI" id="CHEBI:29108"/>
    </cofactor>
</comment>
<evidence type="ECO:0000256" key="3">
    <source>
        <dbReference type="ARBA" id="ARBA00004202"/>
    </source>
</evidence>
<evidence type="ECO:0000256" key="8">
    <source>
        <dbReference type="ARBA" id="ARBA00023098"/>
    </source>
</evidence>
<name>A0A067LNP3_JATCU</name>
<dbReference type="GO" id="GO:0048015">
    <property type="term" value="P:phosphatidylinositol-mediated signaling"/>
    <property type="evidence" value="ECO:0007669"/>
    <property type="project" value="TreeGrafter"/>
</dbReference>
<dbReference type="Pfam" id="PF00387">
    <property type="entry name" value="PI-PLC-Y"/>
    <property type="match status" value="1"/>
</dbReference>
<feature type="region of interest" description="Disordered" evidence="12">
    <location>
        <begin position="258"/>
        <end position="316"/>
    </location>
</feature>
<proteinExistence type="predicted"/>
<keyword evidence="10" id="KW-0807">Transducer</keyword>
<dbReference type="GO" id="GO:0016042">
    <property type="term" value="P:lipid catabolic process"/>
    <property type="evidence" value="ECO:0007669"/>
    <property type="project" value="UniProtKB-KW"/>
</dbReference>
<dbReference type="Pfam" id="PF09279">
    <property type="entry name" value="EF-hand_like"/>
    <property type="match status" value="1"/>
</dbReference>
<feature type="domain" description="PI-PLC Y-box" evidence="14">
    <location>
        <begin position="353"/>
        <end position="439"/>
    </location>
</feature>
<evidence type="ECO:0000256" key="12">
    <source>
        <dbReference type="SAM" id="MobiDB-lite"/>
    </source>
</evidence>
<keyword evidence="8 11" id="KW-0443">Lipid metabolism</keyword>
<evidence type="ECO:0000256" key="2">
    <source>
        <dbReference type="ARBA" id="ARBA00001913"/>
    </source>
</evidence>
<protein>
    <recommendedName>
        <fullName evidence="4 11">Phosphoinositide phospholipase C</fullName>
        <ecNumber evidence="4 11">3.1.4.11</ecNumber>
    </recommendedName>
</protein>
<evidence type="ECO:0000256" key="4">
    <source>
        <dbReference type="ARBA" id="ARBA00012368"/>
    </source>
</evidence>
<evidence type="ECO:0000256" key="1">
    <source>
        <dbReference type="ARBA" id="ARBA00001195"/>
    </source>
</evidence>
<dbReference type="SMART" id="SM00149">
    <property type="entry name" value="PLCYc"/>
    <property type="match status" value="1"/>
</dbReference>
<evidence type="ECO:0000256" key="7">
    <source>
        <dbReference type="ARBA" id="ARBA00022963"/>
    </source>
</evidence>
<dbReference type="Proteomes" id="UP000027138">
    <property type="component" value="Unassembled WGS sequence"/>
</dbReference>
<dbReference type="OrthoDB" id="269822at2759"/>
<keyword evidence="7 11" id="KW-0442">Lipid degradation</keyword>
<dbReference type="GO" id="GO:0004435">
    <property type="term" value="F:phosphatidylinositol-4,5-bisphosphate phospholipase C activity"/>
    <property type="evidence" value="ECO:0007669"/>
    <property type="project" value="UniProtKB-EC"/>
</dbReference>
<dbReference type="PROSITE" id="PS50007">
    <property type="entry name" value="PIPLC_X_DOMAIN"/>
    <property type="match status" value="1"/>
</dbReference>
<comment type="subcellular location">
    <subcellularLocation>
        <location evidence="3">Cell membrane</location>
        <topology evidence="3">Peripheral membrane protein</topology>
    </subcellularLocation>
</comment>
<keyword evidence="5" id="KW-1003">Cell membrane</keyword>
<dbReference type="SUPFAM" id="SSF51695">
    <property type="entry name" value="PLC-like phosphodiesterases"/>
    <property type="match status" value="1"/>
</dbReference>
<dbReference type="STRING" id="180498.A0A067LNP3"/>
<dbReference type="Pfam" id="PF00388">
    <property type="entry name" value="PI-PLC-X"/>
    <property type="match status" value="1"/>
</dbReference>
<dbReference type="InterPro" id="IPR001192">
    <property type="entry name" value="PI-PLC_fam"/>
</dbReference>
<feature type="compositionally biased region" description="Basic residues" evidence="12">
    <location>
        <begin position="258"/>
        <end position="276"/>
    </location>
</feature>
<keyword evidence="16" id="KW-1185">Reference proteome</keyword>
<feature type="compositionally biased region" description="Basic and acidic residues" evidence="12">
    <location>
        <begin position="277"/>
        <end position="291"/>
    </location>
</feature>
<dbReference type="SMART" id="SM00239">
    <property type="entry name" value="C2"/>
    <property type="match status" value="1"/>
</dbReference>
<dbReference type="GO" id="GO:0051209">
    <property type="term" value="P:release of sequestered calcium ion into cytosol"/>
    <property type="evidence" value="ECO:0007669"/>
    <property type="project" value="TreeGrafter"/>
</dbReference>
<reference evidence="15 16" key="1">
    <citation type="journal article" date="2014" name="PLoS ONE">
        <title>Global Analysis of Gene Expression Profiles in Physic Nut (Jatropha curcas L.) Seedlings Exposed to Salt Stress.</title>
        <authorList>
            <person name="Zhang L."/>
            <person name="Zhang C."/>
            <person name="Wu P."/>
            <person name="Chen Y."/>
            <person name="Li M."/>
            <person name="Jiang H."/>
            <person name="Wu G."/>
        </authorList>
    </citation>
    <scope>NUCLEOTIDE SEQUENCE [LARGE SCALE GENOMIC DNA]</scope>
    <source>
        <strain evidence="16">cv. GZQX0401</strain>
        <tissue evidence="15">Young leaves</tissue>
    </source>
</reference>
<organism evidence="15 16">
    <name type="scientific">Jatropha curcas</name>
    <name type="common">Barbados nut</name>
    <dbReference type="NCBI Taxonomy" id="180498"/>
    <lineage>
        <taxon>Eukaryota</taxon>
        <taxon>Viridiplantae</taxon>
        <taxon>Streptophyta</taxon>
        <taxon>Embryophyta</taxon>
        <taxon>Tracheophyta</taxon>
        <taxon>Spermatophyta</taxon>
        <taxon>Magnoliopsida</taxon>
        <taxon>eudicotyledons</taxon>
        <taxon>Gunneridae</taxon>
        <taxon>Pentapetalae</taxon>
        <taxon>rosids</taxon>
        <taxon>fabids</taxon>
        <taxon>Malpighiales</taxon>
        <taxon>Euphorbiaceae</taxon>
        <taxon>Crotonoideae</taxon>
        <taxon>Jatropheae</taxon>
        <taxon>Jatropha</taxon>
    </lineage>
</organism>
<evidence type="ECO:0000313" key="15">
    <source>
        <dbReference type="EMBL" id="KDP46490.1"/>
    </source>
</evidence>
<evidence type="ECO:0000256" key="9">
    <source>
        <dbReference type="ARBA" id="ARBA00023136"/>
    </source>
</evidence>
<dbReference type="Gene3D" id="3.20.20.190">
    <property type="entry name" value="Phosphatidylinositol (PI) phosphodiesterase"/>
    <property type="match status" value="1"/>
</dbReference>
<evidence type="ECO:0000256" key="10">
    <source>
        <dbReference type="ARBA" id="ARBA00023224"/>
    </source>
</evidence>
<dbReference type="EC" id="3.1.4.11" evidence="4 11"/>
<dbReference type="Gene3D" id="2.60.40.150">
    <property type="entry name" value="C2 domain"/>
    <property type="match status" value="1"/>
</dbReference>
<dbReference type="InterPro" id="IPR000008">
    <property type="entry name" value="C2_dom"/>
</dbReference>
<evidence type="ECO:0000256" key="11">
    <source>
        <dbReference type="RuleBase" id="RU361133"/>
    </source>
</evidence>
<dbReference type="SUPFAM" id="SSF49562">
    <property type="entry name" value="C2 domain (Calcium/lipid-binding domain, CaLB)"/>
    <property type="match status" value="1"/>
</dbReference>
<dbReference type="PRINTS" id="PR00390">
    <property type="entry name" value="PHPHLIPASEC"/>
</dbReference>
<keyword evidence="9" id="KW-0472">Membrane</keyword>
<dbReference type="KEGG" id="jcu:105630322"/>
<dbReference type="AlphaFoldDB" id="A0A067LNP3"/>
<dbReference type="PANTHER" id="PTHR10336:SF204">
    <property type="entry name" value="PHOSPHOINOSITIDE PHOSPHOLIPASE C 4-RELATED"/>
    <property type="match status" value="1"/>
</dbReference>
<evidence type="ECO:0000259" key="13">
    <source>
        <dbReference type="PROSITE" id="PS50004"/>
    </source>
</evidence>
<dbReference type="SMART" id="SM00148">
    <property type="entry name" value="PLCXc"/>
    <property type="match status" value="1"/>
</dbReference>
<evidence type="ECO:0000259" key="14">
    <source>
        <dbReference type="PROSITE" id="PS50008"/>
    </source>
</evidence>
<evidence type="ECO:0000313" key="16">
    <source>
        <dbReference type="Proteomes" id="UP000027138"/>
    </source>
</evidence>
<dbReference type="InterPro" id="IPR000909">
    <property type="entry name" value="PLipase_C_PInositol-sp_X_dom"/>
</dbReference>
<evidence type="ECO:0000256" key="6">
    <source>
        <dbReference type="ARBA" id="ARBA00022801"/>
    </source>
</evidence>
<keyword evidence="6 11" id="KW-0378">Hydrolase</keyword>
<dbReference type="CDD" id="cd08599">
    <property type="entry name" value="PI-PLCc_plant"/>
    <property type="match status" value="1"/>
</dbReference>
<dbReference type="InterPro" id="IPR011992">
    <property type="entry name" value="EF-hand-dom_pair"/>
</dbReference>
<dbReference type="InterPro" id="IPR001711">
    <property type="entry name" value="PLipase_C_Pinositol-sp_Y"/>
</dbReference>
<dbReference type="Pfam" id="PF00168">
    <property type="entry name" value="C2"/>
    <property type="match status" value="1"/>
</dbReference>
<dbReference type="FunFam" id="1.10.238.10:FF:000254">
    <property type="entry name" value="Phosphoinositide phospholipase C"/>
    <property type="match status" value="1"/>
</dbReference>
<evidence type="ECO:0000256" key="5">
    <source>
        <dbReference type="ARBA" id="ARBA00022475"/>
    </source>
</evidence>
<comment type="catalytic activity">
    <reaction evidence="1 11">
        <text>a 1,2-diacyl-sn-glycero-3-phospho-(1D-myo-inositol-4,5-bisphosphate) + H2O = 1D-myo-inositol 1,4,5-trisphosphate + a 1,2-diacyl-sn-glycerol + H(+)</text>
        <dbReference type="Rhea" id="RHEA:33179"/>
        <dbReference type="ChEBI" id="CHEBI:15377"/>
        <dbReference type="ChEBI" id="CHEBI:15378"/>
        <dbReference type="ChEBI" id="CHEBI:17815"/>
        <dbReference type="ChEBI" id="CHEBI:58456"/>
        <dbReference type="ChEBI" id="CHEBI:203600"/>
        <dbReference type="EC" id="3.1.4.11"/>
    </reaction>
</comment>
<dbReference type="PROSITE" id="PS50008">
    <property type="entry name" value="PIPLC_Y_DOMAIN"/>
    <property type="match status" value="1"/>
</dbReference>